<dbReference type="Pfam" id="PF03466">
    <property type="entry name" value="LysR_substrate"/>
    <property type="match status" value="1"/>
</dbReference>
<dbReference type="InterPro" id="IPR005119">
    <property type="entry name" value="LysR_subst-bd"/>
</dbReference>
<keyword evidence="3" id="KW-0238">DNA-binding</keyword>
<dbReference type="PANTHER" id="PTHR30126:SF94">
    <property type="entry name" value="LYSR FAMILY TRANSCRIPTIONAL REGULATOR"/>
    <property type="match status" value="1"/>
</dbReference>
<dbReference type="KEGG" id="apes:FOC84_27085"/>
<reference evidence="6 7" key="1">
    <citation type="submission" date="2020-05" db="EMBL/GenBank/DDBJ databases">
        <title>FDA dAtabase for Regulatory Grade micrObial Sequences (FDA-ARGOS): Supporting development and validation of Infectious Disease Dx tests.</title>
        <authorList>
            <person name="Sproer C."/>
            <person name="Gronow S."/>
            <person name="Severitt S."/>
            <person name="Schroder I."/>
            <person name="Tallon L."/>
            <person name="Sadzewicz L."/>
            <person name="Zhao X."/>
            <person name="Vavikolanu K."/>
            <person name="Mehta A."/>
            <person name="Aluvathingal J."/>
            <person name="Nadendla S."/>
            <person name="Myers T."/>
            <person name="Yan Y."/>
            <person name="Sichtig H."/>
        </authorList>
    </citation>
    <scope>NUCLEOTIDE SEQUENCE [LARGE SCALE GENOMIC DNA]</scope>
    <source>
        <strain evidence="6 7">FDAARGOS_790</strain>
    </source>
</reference>
<organism evidence="6 7">
    <name type="scientific">Achromobacter pestifer</name>
    <dbReference type="NCBI Taxonomy" id="1353889"/>
    <lineage>
        <taxon>Bacteria</taxon>
        <taxon>Pseudomonadati</taxon>
        <taxon>Pseudomonadota</taxon>
        <taxon>Betaproteobacteria</taxon>
        <taxon>Burkholderiales</taxon>
        <taxon>Alcaligenaceae</taxon>
        <taxon>Achromobacter</taxon>
    </lineage>
</organism>
<dbReference type="PRINTS" id="PR00039">
    <property type="entry name" value="HTHLYSR"/>
</dbReference>
<feature type="domain" description="HTH lysR-type" evidence="5">
    <location>
        <begin position="1"/>
        <end position="59"/>
    </location>
</feature>
<dbReference type="SUPFAM" id="SSF46785">
    <property type="entry name" value="Winged helix' DNA-binding domain"/>
    <property type="match status" value="1"/>
</dbReference>
<dbReference type="RefSeq" id="WP_173147706.1">
    <property type="nucleotide sequence ID" value="NZ_CP053985.1"/>
</dbReference>
<keyword evidence="2" id="KW-0805">Transcription regulation</keyword>
<evidence type="ECO:0000256" key="4">
    <source>
        <dbReference type="ARBA" id="ARBA00023163"/>
    </source>
</evidence>
<keyword evidence="4" id="KW-0804">Transcription</keyword>
<accession>A0A7D4IBX3</accession>
<dbReference type="SUPFAM" id="SSF53850">
    <property type="entry name" value="Periplasmic binding protein-like II"/>
    <property type="match status" value="1"/>
</dbReference>
<dbReference type="InterPro" id="IPR036388">
    <property type="entry name" value="WH-like_DNA-bd_sf"/>
</dbReference>
<evidence type="ECO:0000256" key="3">
    <source>
        <dbReference type="ARBA" id="ARBA00023125"/>
    </source>
</evidence>
<dbReference type="Pfam" id="PF00126">
    <property type="entry name" value="HTH_1"/>
    <property type="match status" value="1"/>
</dbReference>
<keyword evidence="7" id="KW-1185">Reference proteome</keyword>
<proteinExistence type="inferred from homology"/>
<comment type="similarity">
    <text evidence="1">Belongs to the LysR transcriptional regulatory family.</text>
</comment>
<sequence>MSSIRFFRTFVAVARSGSFAAASERVSLTPAAVSLQMRTLEDDLGVTLFDRSGKIVSLSEGGHRLLPRAEQLLALYDDLRDGPGGDELVGSIDVGSVGTSMAFLARAVLTLRDSHPKLNVQPVISFSGDLSLRVRAGELDAALAVKNAHKLPSGTQWTPLYTEPFVFIANRQAAGKADVASLMARRLFLRPSRDTHTGALIDAFIRRNRLKFGDYLEINSLRTMVELVHQDVGVTIVPLTRAAHWEEDPRLRVAYFDDPSAQRTVGLFENEARSHLTSALRRVLLATIEQDAQVRR</sequence>
<dbReference type="Proteomes" id="UP000500970">
    <property type="component" value="Chromosome"/>
</dbReference>
<dbReference type="EMBL" id="CP053985">
    <property type="protein sequence ID" value="QKH38402.1"/>
    <property type="molecule type" value="Genomic_DNA"/>
</dbReference>
<evidence type="ECO:0000313" key="7">
    <source>
        <dbReference type="Proteomes" id="UP000500970"/>
    </source>
</evidence>
<dbReference type="PANTHER" id="PTHR30126">
    <property type="entry name" value="HTH-TYPE TRANSCRIPTIONAL REGULATOR"/>
    <property type="match status" value="1"/>
</dbReference>
<gene>
    <name evidence="6" type="ORF">FOC84_27085</name>
</gene>
<dbReference type="Gene3D" id="3.40.190.10">
    <property type="entry name" value="Periplasmic binding protein-like II"/>
    <property type="match status" value="2"/>
</dbReference>
<dbReference type="InterPro" id="IPR036390">
    <property type="entry name" value="WH_DNA-bd_sf"/>
</dbReference>
<dbReference type="InterPro" id="IPR000847">
    <property type="entry name" value="LysR_HTH_N"/>
</dbReference>
<protein>
    <submittedName>
        <fullName evidence="6">LysR family transcriptional regulator</fullName>
    </submittedName>
</protein>
<dbReference type="Gene3D" id="1.10.10.10">
    <property type="entry name" value="Winged helix-like DNA-binding domain superfamily/Winged helix DNA-binding domain"/>
    <property type="match status" value="1"/>
</dbReference>
<evidence type="ECO:0000256" key="1">
    <source>
        <dbReference type="ARBA" id="ARBA00009437"/>
    </source>
</evidence>
<dbReference type="AlphaFoldDB" id="A0A7D4IBX3"/>
<evidence type="ECO:0000256" key="2">
    <source>
        <dbReference type="ARBA" id="ARBA00023015"/>
    </source>
</evidence>
<dbReference type="FunFam" id="1.10.10.10:FF:000001">
    <property type="entry name" value="LysR family transcriptional regulator"/>
    <property type="match status" value="1"/>
</dbReference>
<dbReference type="PROSITE" id="PS50931">
    <property type="entry name" value="HTH_LYSR"/>
    <property type="match status" value="1"/>
</dbReference>
<dbReference type="GO" id="GO:0003700">
    <property type="term" value="F:DNA-binding transcription factor activity"/>
    <property type="evidence" value="ECO:0007669"/>
    <property type="project" value="InterPro"/>
</dbReference>
<dbReference type="GO" id="GO:0000976">
    <property type="term" value="F:transcription cis-regulatory region binding"/>
    <property type="evidence" value="ECO:0007669"/>
    <property type="project" value="TreeGrafter"/>
</dbReference>
<evidence type="ECO:0000259" key="5">
    <source>
        <dbReference type="PROSITE" id="PS50931"/>
    </source>
</evidence>
<name>A0A7D4IBX3_9BURK</name>
<evidence type="ECO:0000313" key="6">
    <source>
        <dbReference type="EMBL" id="QKH38402.1"/>
    </source>
</evidence>